<dbReference type="InterPro" id="IPR036412">
    <property type="entry name" value="HAD-like_sf"/>
</dbReference>
<evidence type="ECO:0000313" key="11">
    <source>
        <dbReference type="Proteomes" id="UP000009022"/>
    </source>
</evidence>
<dbReference type="NCBIfam" id="TIGR02250">
    <property type="entry name" value="FCP1_euk"/>
    <property type="match status" value="1"/>
</dbReference>
<feature type="domain" description="BRCT" evidence="8">
    <location>
        <begin position="545"/>
        <end position="648"/>
    </location>
</feature>
<dbReference type="Gene3D" id="3.40.50.10190">
    <property type="entry name" value="BRCT domain"/>
    <property type="match status" value="1"/>
</dbReference>
<dbReference type="Gene3D" id="3.40.50.1000">
    <property type="entry name" value="HAD superfamily/HAD-like"/>
    <property type="match status" value="1"/>
</dbReference>
<dbReference type="GO" id="GO:0005634">
    <property type="term" value="C:nucleus"/>
    <property type="evidence" value="ECO:0007669"/>
    <property type="project" value="UniProtKB-SubCell"/>
</dbReference>
<evidence type="ECO:0000256" key="3">
    <source>
        <dbReference type="ARBA" id="ARBA00023242"/>
    </source>
</evidence>
<dbReference type="SUPFAM" id="SSF51230">
    <property type="entry name" value="Single hybrid motif"/>
    <property type="match status" value="1"/>
</dbReference>
<dbReference type="InterPro" id="IPR039189">
    <property type="entry name" value="Fcp1"/>
</dbReference>
<dbReference type="InterPro" id="IPR023214">
    <property type="entry name" value="HAD_sf"/>
</dbReference>
<proteinExistence type="predicted"/>
<dbReference type="InterPro" id="IPR001357">
    <property type="entry name" value="BRCT_dom"/>
</dbReference>
<dbReference type="AlphaFoldDB" id="B3RS41"/>
<evidence type="ECO:0000256" key="6">
    <source>
        <dbReference type="RuleBase" id="RU366066"/>
    </source>
</evidence>
<feature type="compositionally biased region" description="Basic and acidic residues" evidence="7">
    <location>
        <begin position="395"/>
        <end position="407"/>
    </location>
</feature>
<sequence length="766" mass="86467">MAARNEGEGIVANANGKLINWLINTGDKIGKGDILGYYEIKLNDIAQMKQIVCDKEEDSIIKKIMVGQEEDFNVGQMLLEIHQLERLIISSKVTGKLTNLYVKEGEVVSSGQLLALIQPSDKSISAKYKRMRSPSCCRIEKILRHLGEELPAKTPVIQLVVEECKHSTIIRDMCATCGKDLSKSKKDVEIQKSMVTMVPNVPDLVVSQDLASELAKNDMNRLLSSKKLVLIVDLDLTLIHTRMASPDIKLSNLTEEKQIYYTCHMFPGYNVYHQYLTKLRPHVEEFLKVASTLFELHVVTMGSRSYAQDIVGILDPTGSLFYNRILSRDELKSQLLKSTNLNQLFPLGDNLVCIIDDRPEMWAFHPSCIPVPPYSYFANVGDINDPKKLNSKGLKTRDSPDVKENKPVDNNCNTDVNQLEESSPMNQINADSNELNGQNTTECIEKPKITDEKHATSTNDSSGDSRIDTNNNNDDEEIATRQRPSLWKTAVDSDTNIAYYDIKDNYLLNLLPLLRRIHNRFYQQYDQLKEQLDQLPDLKSIIPEIRRNVLKDVKIVFSAIIPSGHPSPEKTYEWILAESLGAKVTHKFHTSPSRKTTHVVTKRVAFQSGYTQKVHLAMKTAGVFVVDIDWLYKCNEFWKKIEEEPYLLAPVCMCSSTRMQLMPKEKRRKSLELQTERFSKRKRTSLDERNETSVGLMMAPDFGLAKELTRRSSSRESSLDSFSISSSSSSCSLSSKSTDSSATESSIDSECEAIGAILEAQLADVN</sequence>
<dbReference type="eggNOG" id="KOG0323">
    <property type="taxonomic scope" value="Eukaryota"/>
</dbReference>
<comment type="catalytic activity">
    <reaction evidence="5 6">
        <text>O-phospho-L-threonyl-[protein] + H2O = L-threonyl-[protein] + phosphate</text>
        <dbReference type="Rhea" id="RHEA:47004"/>
        <dbReference type="Rhea" id="RHEA-COMP:11060"/>
        <dbReference type="Rhea" id="RHEA-COMP:11605"/>
        <dbReference type="ChEBI" id="CHEBI:15377"/>
        <dbReference type="ChEBI" id="CHEBI:30013"/>
        <dbReference type="ChEBI" id="CHEBI:43474"/>
        <dbReference type="ChEBI" id="CHEBI:61977"/>
        <dbReference type="EC" id="3.1.3.16"/>
    </reaction>
</comment>
<evidence type="ECO:0000259" key="8">
    <source>
        <dbReference type="PROSITE" id="PS50172"/>
    </source>
</evidence>
<keyword evidence="11" id="KW-1185">Reference proteome</keyword>
<dbReference type="PhylomeDB" id="B3RS41"/>
<dbReference type="InterPro" id="IPR011053">
    <property type="entry name" value="Single_hybrid_motif"/>
</dbReference>
<dbReference type="FunCoup" id="B3RS41">
    <property type="interactions" value="1218"/>
</dbReference>
<dbReference type="Gene3D" id="1.10.287.10">
    <property type="entry name" value="S15/NS1, RNA-binding"/>
    <property type="match status" value="1"/>
</dbReference>
<dbReference type="CDD" id="cd17729">
    <property type="entry name" value="BRCT_CTDP1"/>
    <property type="match status" value="1"/>
</dbReference>
<feature type="compositionally biased region" description="Polar residues" evidence="7">
    <location>
        <begin position="408"/>
        <end position="442"/>
    </location>
</feature>
<dbReference type="PANTHER" id="PTHR23081:SF36">
    <property type="entry name" value="RNA POLYMERASE II SUBUNIT A C-TERMINAL DOMAIN PHOSPHATASE"/>
    <property type="match status" value="1"/>
</dbReference>
<dbReference type="SMART" id="SM00577">
    <property type="entry name" value="CPDc"/>
    <property type="match status" value="1"/>
</dbReference>
<dbReference type="GeneID" id="6752196"/>
<dbReference type="OMA" id="FMDTINP"/>
<dbReference type="PROSITE" id="PS50172">
    <property type="entry name" value="BRCT"/>
    <property type="match status" value="1"/>
</dbReference>
<feature type="compositionally biased region" description="Basic and acidic residues" evidence="7">
    <location>
        <begin position="443"/>
        <end position="455"/>
    </location>
</feature>
<dbReference type="GO" id="GO:0008420">
    <property type="term" value="F:RNA polymerase II CTD heptapeptide repeat phosphatase activity"/>
    <property type="evidence" value="ECO:0000318"/>
    <property type="project" value="GO_Central"/>
</dbReference>
<comment type="subcellular location">
    <subcellularLocation>
        <location evidence="1 6">Nucleus</location>
    </subcellularLocation>
</comment>
<dbReference type="EMBL" id="DS985243">
    <property type="protein sequence ID" value="EDV26987.1"/>
    <property type="molecule type" value="Genomic_DNA"/>
</dbReference>
<feature type="region of interest" description="Disordered" evidence="7">
    <location>
        <begin position="388"/>
        <end position="479"/>
    </location>
</feature>
<name>B3RS41_TRIAD</name>
<dbReference type="EC" id="3.1.3.16" evidence="6"/>
<dbReference type="Pfam" id="PF03031">
    <property type="entry name" value="NIF"/>
    <property type="match status" value="1"/>
</dbReference>
<gene>
    <name evidence="10" type="ORF">TRIADDRAFT_54465</name>
</gene>
<comment type="catalytic activity">
    <reaction evidence="4 6">
        <text>O-phospho-L-seryl-[protein] + H2O = L-seryl-[protein] + phosphate</text>
        <dbReference type="Rhea" id="RHEA:20629"/>
        <dbReference type="Rhea" id="RHEA-COMP:9863"/>
        <dbReference type="Rhea" id="RHEA-COMP:11604"/>
        <dbReference type="ChEBI" id="CHEBI:15377"/>
        <dbReference type="ChEBI" id="CHEBI:29999"/>
        <dbReference type="ChEBI" id="CHEBI:43474"/>
        <dbReference type="ChEBI" id="CHEBI:83421"/>
        <dbReference type="EC" id="3.1.3.16"/>
    </reaction>
</comment>
<dbReference type="CTD" id="6752196"/>
<dbReference type="OrthoDB" id="10249888at2759"/>
<dbReference type="SUPFAM" id="SSF56784">
    <property type="entry name" value="HAD-like"/>
    <property type="match status" value="1"/>
</dbReference>
<dbReference type="InParanoid" id="B3RS41"/>
<dbReference type="Pfam" id="PF00533">
    <property type="entry name" value="BRCT"/>
    <property type="match status" value="1"/>
</dbReference>
<organism evidence="10 11">
    <name type="scientific">Trichoplax adhaerens</name>
    <name type="common">Trichoplax reptans</name>
    <dbReference type="NCBI Taxonomy" id="10228"/>
    <lineage>
        <taxon>Eukaryota</taxon>
        <taxon>Metazoa</taxon>
        <taxon>Placozoa</taxon>
        <taxon>Uniplacotomia</taxon>
        <taxon>Trichoplacea</taxon>
        <taxon>Trichoplacidae</taxon>
        <taxon>Trichoplax</taxon>
    </lineage>
</organism>
<keyword evidence="3 6" id="KW-0539">Nucleus</keyword>
<dbReference type="Gene3D" id="2.40.50.100">
    <property type="match status" value="2"/>
</dbReference>
<dbReference type="CDD" id="cd07521">
    <property type="entry name" value="HAD_FCP1-like"/>
    <property type="match status" value="1"/>
</dbReference>
<evidence type="ECO:0000256" key="1">
    <source>
        <dbReference type="ARBA" id="ARBA00004123"/>
    </source>
</evidence>
<comment type="function">
    <text evidence="6">This promotes the activity of RNA polymerase II.</text>
</comment>
<dbReference type="Proteomes" id="UP000009022">
    <property type="component" value="Unassembled WGS sequence"/>
</dbReference>
<feature type="domain" description="FCP1 homology" evidence="9">
    <location>
        <begin position="223"/>
        <end position="397"/>
    </location>
</feature>
<dbReference type="HOGENOM" id="CLU_364615_0_0_1"/>
<evidence type="ECO:0000259" key="9">
    <source>
        <dbReference type="PROSITE" id="PS50969"/>
    </source>
</evidence>
<dbReference type="SUPFAM" id="SSF52113">
    <property type="entry name" value="BRCT domain"/>
    <property type="match status" value="1"/>
</dbReference>
<dbReference type="STRING" id="10228.B3RS41"/>
<reference evidence="10 11" key="1">
    <citation type="journal article" date="2008" name="Nature">
        <title>The Trichoplax genome and the nature of placozoans.</title>
        <authorList>
            <person name="Srivastava M."/>
            <person name="Begovic E."/>
            <person name="Chapman J."/>
            <person name="Putnam N.H."/>
            <person name="Hellsten U."/>
            <person name="Kawashima T."/>
            <person name="Kuo A."/>
            <person name="Mitros T."/>
            <person name="Salamov A."/>
            <person name="Carpenter M.L."/>
            <person name="Signorovitch A.Y."/>
            <person name="Moreno M.A."/>
            <person name="Kamm K."/>
            <person name="Grimwood J."/>
            <person name="Schmutz J."/>
            <person name="Shapiro H."/>
            <person name="Grigoriev I.V."/>
            <person name="Buss L.W."/>
            <person name="Schierwater B."/>
            <person name="Dellaporta S.L."/>
            <person name="Rokhsar D.S."/>
        </authorList>
    </citation>
    <scope>NUCLEOTIDE SEQUENCE [LARGE SCALE GENOMIC DNA]</scope>
    <source>
        <strain evidence="10 11">Grell-BS-1999</strain>
    </source>
</reference>
<keyword evidence="2 6" id="KW-0378">Hydrolase</keyword>
<evidence type="ECO:0000256" key="4">
    <source>
        <dbReference type="ARBA" id="ARBA00047761"/>
    </source>
</evidence>
<dbReference type="InterPro" id="IPR011947">
    <property type="entry name" value="FCP1_euk"/>
</dbReference>
<dbReference type="PANTHER" id="PTHR23081">
    <property type="entry name" value="RNA POLYMERASE II CTD PHOSPHATASE"/>
    <property type="match status" value="1"/>
</dbReference>
<dbReference type="KEGG" id="tad:TRIADDRAFT_54465"/>
<feature type="region of interest" description="Disordered" evidence="7">
    <location>
        <begin position="719"/>
        <end position="746"/>
    </location>
</feature>
<accession>B3RS41</accession>
<dbReference type="InterPro" id="IPR004274">
    <property type="entry name" value="FCP1_dom"/>
</dbReference>
<dbReference type="InterPro" id="IPR036420">
    <property type="entry name" value="BRCT_dom_sf"/>
</dbReference>
<evidence type="ECO:0000256" key="7">
    <source>
        <dbReference type="SAM" id="MobiDB-lite"/>
    </source>
</evidence>
<evidence type="ECO:0000256" key="2">
    <source>
        <dbReference type="ARBA" id="ARBA00022801"/>
    </source>
</evidence>
<dbReference type="RefSeq" id="XP_002110983.1">
    <property type="nucleotide sequence ID" value="XM_002110947.1"/>
</dbReference>
<protein>
    <recommendedName>
        <fullName evidence="6">RNA polymerase II subunit A C-terminal domain phosphatase</fullName>
        <ecNumber evidence="6">3.1.3.16</ecNumber>
    </recommendedName>
</protein>
<evidence type="ECO:0000313" key="10">
    <source>
        <dbReference type="EMBL" id="EDV26987.1"/>
    </source>
</evidence>
<dbReference type="PROSITE" id="PS50969">
    <property type="entry name" value="FCP1"/>
    <property type="match status" value="1"/>
</dbReference>
<evidence type="ECO:0000256" key="5">
    <source>
        <dbReference type="ARBA" id="ARBA00048336"/>
    </source>
</evidence>